<dbReference type="OrthoDB" id="7943729at2"/>
<dbReference type="RefSeq" id="WP_147655473.1">
    <property type="nucleotide sequence ID" value="NZ_BMFM01000001.1"/>
</dbReference>
<proteinExistence type="predicted"/>
<keyword evidence="2" id="KW-1185">Reference proteome</keyword>
<dbReference type="KEGG" id="yti:FNA67_06645"/>
<evidence type="ECO:0000313" key="2">
    <source>
        <dbReference type="Proteomes" id="UP000321062"/>
    </source>
</evidence>
<dbReference type="EMBL" id="CP041690">
    <property type="protein sequence ID" value="QEE19869.1"/>
    <property type="molecule type" value="Genomic_DNA"/>
</dbReference>
<gene>
    <name evidence="1" type="ORF">FNA67_06645</name>
</gene>
<dbReference type="AlphaFoldDB" id="A0A5B9DMD6"/>
<protein>
    <submittedName>
        <fullName evidence="1">Uncharacterized protein</fullName>
    </submittedName>
</protein>
<dbReference type="Proteomes" id="UP000321062">
    <property type="component" value="Chromosome"/>
</dbReference>
<evidence type="ECO:0000313" key="1">
    <source>
        <dbReference type="EMBL" id="QEE19869.1"/>
    </source>
</evidence>
<name>A0A5B9DMD6_9HYPH</name>
<reference evidence="1 2" key="1">
    <citation type="journal article" date="2015" name="Int. J. Syst. Evol. Microbiol.">
        <title>Youhaiella tibetensis gen. nov., sp. nov., isolated from subsurface sediment.</title>
        <authorList>
            <person name="Wang Y.X."/>
            <person name="Huang F.Q."/>
            <person name="Nogi Y."/>
            <person name="Pang S.J."/>
            <person name="Wang P.K."/>
            <person name="Lv J."/>
        </authorList>
    </citation>
    <scope>NUCLEOTIDE SEQUENCE [LARGE SCALE GENOMIC DNA]</scope>
    <source>
        <strain evidence="2">fig4</strain>
    </source>
</reference>
<organism evidence="1 2">
    <name type="scientific">Paradevosia tibetensis</name>
    <dbReference type="NCBI Taxonomy" id="1447062"/>
    <lineage>
        <taxon>Bacteria</taxon>
        <taxon>Pseudomonadati</taxon>
        <taxon>Pseudomonadota</taxon>
        <taxon>Alphaproteobacteria</taxon>
        <taxon>Hyphomicrobiales</taxon>
        <taxon>Devosiaceae</taxon>
        <taxon>Paradevosia</taxon>
    </lineage>
</organism>
<sequence>MGADAFDFAIVGSSPLALLLAGLLAARHQRKVCLVAQSHAAFRLPTGLDLSAAPLTRPETWALLAATVPETVRLLARVAGKLAYDRIDPLVVAETAAGRDALGHVRHVALGFGHAVEPEPASSALPGGAVANRFRDAVLINRPFLEAALIPWLESVGVRRLDVADATAEFTVLADDEAALARGSRLLQPQPSLTLMTEPLPALPAPVMSFIDRGLAMRQLTGGGVSALVRGGGTNANGMAGAALGERARLAGQARFLAAATSDGAPMLGLSEANVFTIAGLGMTGAFLAPALARFLAGAATTQEAAWIDARSPLADRSLVAEAAS</sequence>
<accession>A0A5B9DMD6</accession>